<evidence type="ECO:0000313" key="2">
    <source>
        <dbReference type="EMBL" id="MQL93733.1"/>
    </source>
</evidence>
<reference evidence="2" key="1">
    <citation type="submission" date="2017-07" db="EMBL/GenBank/DDBJ databases">
        <title>Taro Niue Genome Assembly and Annotation.</title>
        <authorList>
            <person name="Atibalentja N."/>
            <person name="Keating K."/>
            <person name="Fields C.J."/>
        </authorList>
    </citation>
    <scope>NUCLEOTIDE SEQUENCE</scope>
    <source>
        <strain evidence="2">Niue_2</strain>
        <tissue evidence="2">Leaf</tissue>
    </source>
</reference>
<keyword evidence="3" id="KW-1185">Reference proteome</keyword>
<sequence length="245" mass="27155">MGGGHIGLLLGQGGAKVAHLPIGNGPIHCMAEVGAQVGEILGQFCKPSKPMLTSIDVVVNLIQTSTYVDVNMSKRQGVVSSTWDFKLYFCCFLVSWSDIDSSPYHHQYTLNGMIDHHQFLTSTPSSPPDSTMECCQVYLDGTIHGQDDECDLWKLTEFNSDSRFEVDASNLHSRSQFRLKLKNLGRFRGSKLEILIRLASGFFQHGQGDECDLWKLTEFNSDSRFEVPSASGVGGDEHEDEEDDS</sequence>
<comment type="caution">
    <text evidence="2">The sequence shown here is derived from an EMBL/GenBank/DDBJ whole genome shotgun (WGS) entry which is preliminary data.</text>
</comment>
<proteinExistence type="predicted"/>
<dbReference type="Proteomes" id="UP000652761">
    <property type="component" value="Unassembled WGS sequence"/>
</dbReference>
<evidence type="ECO:0000256" key="1">
    <source>
        <dbReference type="SAM" id="MobiDB-lite"/>
    </source>
</evidence>
<accession>A0A843VNF0</accession>
<feature type="region of interest" description="Disordered" evidence="1">
    <location>
        <begin position="225"/>
        <end position="245"/>
    </location>
</feature>
<dbReference type="EMBL" id="NMUH01001592">
    <property type="protein sequence ID" value="MQL93733.1"/>
    <property type="molecule type" value="Genomic_DNA"/>
</dbReference>
<evidence type="ECO:0000313" key="3">
    <source>
        <dbReference type="Proteomes" id="UP000652761"/>
    </source>
</evidence>
<dbReference type="AlphaFoldDB" id="A0A843VNF0"/>
<protein>
    <submittedName>
        <fullName evidence="2">Uncharacterized protein</fullName>
    </submittedName>
</protein>
<name>A0A843VNF0_COLES</name>
<organism evidence="2 3">
    <name type="scientific">Colocasia esculenta</name>
    <name type="common">Wild taro</name>
    <name type="synonym">Arum esculentum</name>
    <dbReference type="NCBI Taxonomy" id="4460"/>
    <lineage>
        <taxon>Eukaryota</taxon>
        <taxon>Viridiplantae</taxon>
        <taxon>Streptophyta</taxon>
        <taxon>Embryophyta</taxon>
        <taxon>Tracheophyta</taxon>
        <taxon>Spermatophyta</taxon>
        <taxon>Magnoliopsida</taxon>
        <taxon>Liliopsida</taxon>
        <taxon>Araceae</taxon>
        <taxon>Aroideae</taxon>
        <taxon>Colocasieae</taxon>
        <taxon>Colocasia</taxon>
    </lineage>
</organism>
<gene>
    <name evidence="2" type="ORF">Taro_026389</name>
</gene>